<keyword evidence="7" id="KW-0812">Transmembrane</keyword>
<evidence type="ECO:0000313" key="9">
    <source>
        <dbReference type="EMBL" id="SDB95164.1"/>
    </source>
</evidence>
<dbReference type="PIRSF" id="PIRSF038471">
    <property type="entry name" value="MreC"/>
    <property type="match status" value="1"/>
</dbReference>
<comment type="similarity">
    <text evidence="1 5">Belongs to the MreC family.</text>
</comment>
<evidence type="ECO:0000256" key="7">
    <source>
        <dbReference type="SAM" id="Phobius"/>
    </source>
</evidence>
<evidence type="ECO:0000259" key="8">
    <source>
        <dbReference type="Pfam" id="PF04085"/>
    </source>
</evidence>
<protein>
    <recommendedName>
        <fullName evidence="2 5">Cell shape-determining protein MreC</fullName>
    </recommendedName>
    <alternativeName>
        <fullName evidence="4 5">Cell shape protein MreC</fullName>
    </alternativeName>
</protein>
<accession>A0A1G6HLU9</accession>
<dbReference type="Pfam" id="PF04085">
    <property type="entry name" value="MreC"/>
    <property type="match status" value="1"/>
</dbReference>
<dbReference type="GO" id="GO:0008360">
    <property type="term" value="P:regulation of cell shape"/>
    <property type="evidence" value="ECO:0007669"/>
    <property type="project" value="UniProtKB-KW"/>
</dbReference>
<dbReference type="InterPro" id="IPR055342">
    <property type="entry name" value="MreC_beta-barrel_core"/>
</dbReference>
<dbReference type="GO" id="GO:0005886">
    <property type="term" value="C:plasma membrane"/>
    <property type="evidence" value="ECO:0007669"/>
    <property type="project" value="TreeGrafter"/>
</dbReference>
<feature type="transmembrane region" description="Helical" evidence="7">
    <location>
        <begin position="12"/>
        <end position="32"/>
    </location>
</feature>
<sequence length="284" mass="31521">MQTIITRQPPSVRSFVLAVMLCFVTMFINWRFPQVIQPVRDVLKAAYFPIYAVANYPVLSGDWMKLQLKSEQSLRRENIALRAELSQAKVRLQKLSELSAENTRLRGLVDTPLIIDGRMLITEIIGVDPNPLNHIIIINKGSSDQLQEGQTVLDDQGIMGQIIAVYPHSSRVMLLSDKESALSVRIDRTGMRSIISGKGDYGELEMQYVPTSADVKVGDLVYSSGLGERYPAGYLVGTVKKVQRQHSGEFAQILVKPAAQLSSGHNVVVLFSQALTQEQPNAAR</sequence>
<dbReference type="InterPro" id="IPR042177">
    <property type="entry name" value="Cell/Rod_1"/>
</dbReference>
<keyword evidence="6" id="KW-0175">Coiled coil</keyword>
<gene>
    <name evidence="9" type="ORF">SAMN05421749_102377</name>
</gene>
<evidence type="ECO:0000256" key="4">
    <source>
        <dbReference type="ARBA" id="ARBA00032089"/>
    </source>
</evidence>
<evidence type="ECO:0000256" key="6">
    <source>
        <dbReference type="SAM" id="Coils"/>
    </source>
</evidence>
<evidence type="ECO:0000256" key="3">
    <source>
        <dbReference type="ARBA" id="ARBA00022960"/>
    </source>
</evidence>
<dbReference type="Proteomes" id="UP000242317">
    <property type="component" value="Unassembled WGS sequence"/>
</dbReference>
<dbReference type="Gene3D" id="2.40.10.340">
    <property type="entry name" value="Rod shape-determining protein MreC, domain 1"/>
    <property type="match status" value="1"/>
</dbReference>
<feature type="domain" description="Rod shape-determining protein MreC beta-barrel core" evidence="8">
    <location>
        <begin position="124"/>
        <end position="270"/>
    </location>
</feature>
<dbReference type="EMBL" id="FMYK01000002">
    <property type="protein sequence ID" value="SDB95164.1"/>
    <property type="molecule type" value="Genomic_DNA"/>
</dbReference>
<keyword evidence="10" id="KW-1185">Reference proteome</keyword>
<keyword evidence="7" id="KW-0472">Membrane</keyword>
<dbReference type="NCBIfam" id="TIGR00219">
    <property type="entry name" value="mreC"/>
    <property type="match status" value="1"/>
</dbReference>
<feature type="coiled-coil region" evidence="6">
    <location>
        <begin position="71"/>
        <end position="98"/>
    </location>
</feature>
<dbReference type="InterPro" id="IPR042175">
    <property type="entry name" value="Cell/Rod_MreC_2"/>
</dbReference>
<keyword evidence="3 5" id="KW-0133">Cell shape</keyword>
<proteinExistence type="inferred from homology"/>
<keyword evidence="7" id="KW-1133">Transmembrane helix</keyword>
<comment type="function">
    <text evidence="5">Involved in formation and maintenance of cell shape.</text>
</comment>
<dbReference type="Gene3D" id="2.40.10.350">
    <property type="entry name" value="Rod shape-determining protein MreC, domain 2"/>
    <property type="match status" value="1"/>
</dbReference>
<name>A0A1G6HLU9_9GAMM</name>
<dbReference type="AlphaFoldDB" id="A0A1G6HLU9"/>
<evidence type="ECO:0000313" key="10">
    <source>
        <dbReference type="Proteomes" id="UP000242317"/>
    </source>
</evidence>
<reference evidence="10" key="1">
    <citation type="submission" date="2016-09" db="EMBL/GenBank/DDBJ databases">
        <authorList>
            <person name="Varghese N."/>
            <person name="Submissions S."/>
        </authorList>
    </citation>
    <scope>NUCLEOTIDE SEQUENCE [LARGE SCALE GENOMIC DNA]</scope>
    <source>
        <strain evidence="10">ANC 3699</strain>
    </source>
</reference>
<evidence type="ECO:0000256" key="5">
    <source>
        <dbReference type="PIRNR" id="PIRNR038471"/>
    </source>
</evidence>
<dbReference type="InterPro" id="IPR007221">
    <property type="entry name" value="MreC"/>
</dbReference>
<dbReference type="PANTHER" id="PTHR34138">
    <property type="entry name" value="CELL SHAPE-DETERMINING PROTEIN MREC"/>
    <property type="match status" value="1"/>
</dbReference>
<organism evidence="9 10">
    <name type="scientific">Acinetobacter marinus</name>
    <dbReference type="NCBI Taxonomy" id="281375"/>
    <lineage>
        <taxon>Bacteria</taxon>
        <taxon>Pseudomonadati</taxon>
        <taxon>Pseudomonadota</taxon>
        <taxon>Gammaproteobacteria</taxon>
        <taxon>Moraxellales</taxon>
        <taxon>Moraxellaceae</taxon>
        <taxon>Acinetobacter</taxon>
    </lineage>
</organism>
<dbReference type="PANTHER" id="PTHR34138:SF1">
    <property type="entry name" value="CELL SHAPE-DETERMINING PROTEIN MREC"/>
    <property type="match status" value="1"/>
</dbReference>
<evidence type="ECO:0000256" key="2">
    <source>
        <dbReference type="ARBA" id="ARBA00013855"/>
    </source>
</evidence>
<dbReference type="OrthoDB" id="9808025at2"/>
<evidence type="ECO:0000256" key="1">
    <source>
        <dbReference type="ARBA" id="ARBA00009369"/>
    </source>
</evidence>